<organism evidence="5 6">
    <name type="scientific">Portibacter lacus</name>
    <dbReference type="NCBI Taxonomy" id="1099794"/>
    <lineage>
        <taxon>Bacteria</taxon>
        <taxon>Pseudomonadati</taxon>
        <taxon>Bacteroidota</taxon>
        <taxon>Saprospiria</taxon>
        <taxon>Saprospirales</taxon>
        <taxon>Haliscomenobacteraceae</taxon>
        <taxon>Portibacter</taxon>
    </lineage>
</organism>
<dbReference type="Pfam" id="PF03629">
    <property type="entry name" value="SASA"/>
    <property type="match status" value="2"/>
</dbReference>
<reference evidence="5" key="2">
    <citation type="submission" date="2023-01" db="EMBL/GenBank/DDBJ databases">
        <title>Draft genome sequence of Portibacter lacus strain NBRC 108769.</title>
        <authorList>
            <person name="Sun Q."/>
            <person name="Mori K."/>
        </authorList>
    </citation>
    <scope>NUCLEOTIDE SEQUENCE</scope>
    <source>
        <strain evidence="5">NBRC 108769</strain>
    </source>
</reference>
<feature type="domain" description="Beta-galactosidase galactose-binding" evidence="4">
    <location>
        <begin position="260"/>
        <end position="320"/>
    </location>
</feature>
<dbReference type="InterPro" id="IPR005181">
    <property type="entry name" value="SASA"/>
</dbReference>
<dbReference type="EMBL" id="BSOH01000023">
    <property type="protein sequence ID" value="GLR18733.1"/>
    <property type="molecule type" value="Genomic_DNA"/>
</dbReference>
<evidence type="ECO:0000256" key="1">
    <source>
        <dbReference type="ARBA" id="ARBA00022801"/>
    </source>
</evidence>
<dbReference type="Gene3D" id="2.60.120.260">
    <property type="entry name" value="Galactose-binding domain-like"/>
    <property type="match status" value="1"/>
</dbReference>
<accession>A0AA37WFD3</accession>
<keyword evidence="1" id="KW-0378">Hydrolase</keyword>
<evidence type="ECO:0000313" key="5">
    <source>
        <dbReference type="EMBL" id="GLR18733.1"/>
    </source>
</evidence>
<dbReference type="Pfam" id="PF21467">
    <property type="entry name" value="BetaGal_gal-bd"/>
    <property type="match status" value="1"/>
</dbReference>
<evidence type="ECO:0000259" key="4">
    <source>
        <dbReference type="Pfam" id="PF21467"/>
    </source>
</evidence>
<dbReference type="GO" id="GO:0016798">
    <property type="term" value="F:hydrolase activity, acting on glycosyl bonds"/>
    <property type="evidence" value="ECO:0007669"/>
    <property type="project" value="UniProtKB-KW"/>
</dbReference>
<comment type="caution">
    <text evidence="5">The sequence shown here is derived from an EMBL/GenBank/DDBJ whole genome shotgun (WGS) entry which is preliminary data.</text>
</comment>
<name>A0AA37WFD3_9BACT</name>
<feature type="domain" description="Sialate O-acetylesterase" evidence="3">
    <location>
        <begin position="73"/>
        <end position="175"/>
    </location>
</feature>
<dbReference type="GO" id="GO:0005975">
    <property type="term" value="P:carbohydrate metabolic process"/>
    <property type="evidence" value="ECO:0007669"/>
    <property type="project" value="TreeGrafter"/>
</dbReference>
<dbReference type="InterPro" id="IPR036514">
    <property type="entry name" value="SGNH_hydro_sf"/>
</dbReference>
<feature type="domain" description="Sialate O-acetylesterase" evidence="3">
    <location>
        <begin position="392"/>
        <end position="493"/>
    </location>
</feature>
<reference evidence="5" key="1">
    <citation type="journal article" date="2014" name="Int. J. Syst. Evol. Microbiol.">
        <title>Complete genome sequence of Corynebacterium casei LMG S-19264T (=DSM 44701T), isolated from a smear-ripened cheese.</title>
        <authorList>
            <consortium name="US DOE Joint Genome Institute (JGI-PGF)"/>
            <person name="Walter F."/>
            <person name="Albersmeier A."/>
            <person name="Kalinowski J."/>
            <person name="Ruckert C."/>
        </authorList>
    </citation>
    <scope>NUCLEOTIDE SEQUENCE</scope>
    <source>
        <strain evidence="5">NBRC 108769</strain>
    </source>
</reference>
<dbReference type="AlphaFoldDB" id="A0AA37WFD3"/>
<dbReference type="InterPro" id="IPR039329">
    <property type="entry name" value="SIAE"/>
</dbReference>
<dbReference type="Proteomes" id="UP001156666">
    <property type="component" value="Unassembled WGS sequence"/>
</dbReference>
<dbReference type="PANTHER" id="PTHR22901">
    <property type="entry name" value="SIALATE O-ACETYLESTERASE"/>
    <property type="match status" value="1"/>
</dbReference>
<dbReference type="GO" id="GO:0001681">
    <property type="term" value="F:sialate O-acetylesterase activity"/>
    <property type="evidence" value="ECO:0007669"/>
    <property type="project" value="InterPro"/>
</dbReference>
<evidence type="ECO:0000259" key="3">
    <source>
        <dbReference type="Pfam" id="PF03629"/>
    </source>
</evidence>
<gene>
    <name evidence="5" type="ORF">GCM10007940_33490</name>
</gene>
<dbReference type="SUPFAM" id="SSF49785">
    <property type="entry name" value="Galactose-binding domain-like"/>
    <property type="match status" value="1"/>
</dbReference>
<dbReference type="InterPro" id="IPR008979">
    <property type="entry name" value="Galactose-bd-like_sf"/>
</dbReference>
<evidence type="ECO:0000256" key="2">
    <source>
        <dbReference type="ARBA" id="ARBA00023295"/>
    </source>
</evidence>
<dbReference type="PANTHER" id="PTHR22901:SF0">
    <property type="entry name" value="SIALATE O-ACETYLESTERASE"/>
    <property type="match status" value="1"/>
</dbReference>
<dbReference type="SUPFAM" id="SSF52266">
    <property type="entry name" value="SGNH hydrolase"/>
    <property type="match status" value="1"/>
</dbReference>
<sequence length="627" mass="71799">MVLPRNSEIHIQGKVKKEKFLTLNFRDAKIKTEVNRKTGEFEFILKNLEIGEAADLTITGKKESLTLSNVVVGDLWLCAGQSNMQYTARMLGLTDEEIGFDAESNIRLLNVKVATDYLPQEEIADGMWEEANRENIKNFSAVGYFFGQYLSKSQDVPIGLISSNLGATSIETWMGVDVLKTFSQFDEVTGEIESIGKDFKTLQAEFEAGESKWNKKYYHKGPGMEGEWWKEDLDESDWQETEIPMFWEYLGEEDHDGSFWFRKRFDIEKQSLNEDLVLKLNQIDDYDITWVNGHEVGRSFGSGNFRSYIVPKSFLKEKDNQLTVRVFDIGGLGGMYTNAFWGNKILNGKWKYKKGIKIDSKKFPKPVHPNGSIFSYPSLLYNGSIAPLHQLPVTGVIWYQGEANEQRGEEYEKLLSAMIADWRTKWKNEKLPFFIVQLANYRAETEEPKDELWPELRASQFKVSEMENVDIVTAIDIGEGGNIHPKNKAEVGRRLSYLALHYVYGMPLKKGPTYISNIIQGNEILVELNTYGSRLHKRFESEKIGGFAIAGEDGKFYWADAEIISDNTVKVWSADVPQPKYVRYAWSDNPGFLNLVNGFGLPVFPFRTDDFDLLTKGRVYQFDPHGF</sequence>
<keyword evidence="2" id="KW-0326">Glycosidase</keyword>
<protein>
    <submittedName>
        <fullName evidence="5">9-O-acetylesterase</fullName>
    </submittedName>
</protein>
<dbReference type="InterPro" id="IPR048913">
    <property type="entry name" value="BetaGal_gal-bd"/>
</dbReference>
<proteinExistence type="predicted"/>
<evidence type="ECO:0000313" key="6">
    <source>
        <dbReference type="Proteomes" id="UP001156666"/>
    </source>
</evidence>
<keyword evidence="6" id="KW-1185">Reference proteome</keyword>
<dbReference type="Gene3D" id="3.40.50.1110">
    <property type="entry name" value="SGNH hydrolase"/>
    <property type="match status" value="1"/>
</dbReference>